<evidence type="ECO:0000313" key="8">
    <source>
        <dbReference type="Proteomes" id="UP000271974"/>
    </source>
</evidence>
<evidence type="ECO:0000256" key="2">
    <source>
        <dbReference type="ARBA" id="ARBA00006772"/>
    </source>
</evidence>
<feature type="transmembrane region" description="Helical" evidence="6">
    <location>
        <begin position="57"/>
        <end position="77"/>
    </location>
</feature>
<dbReference type="GO" id="GO:0005310">
    <property type="term" value="F:dicarboxylic acid transmembrane transporter activity"/>
    <property type="evidence" value="ECO:0007669"/>
    <property type="project" value="UniProtKB-ARBA"/>
</dbReference>
<name>A0A3S1HTD8_ELYCH</name>
<proteinExistence type="inferred from homology"/>
<evidence type="ECO:0000256" key="1">
    <source>
        <dbReference type="ARBA" id="ARBA00004141"/>
    </source>
</evidence>
<evidence type="ECO:0000256" key="6">
    <source>
        <dbReference type="SAM" id="Phobius"/>
    </source>
</evidence>
<keyword evidence="3 6" id="KW-0812">Transmembrane</keyword>
<dbReference type="PANTHER" id="PTHR10283:SF82">
    <property type="entry name" value="SOLUTE CARRIER FAMILY 13 MEMBER 2"/>
    <property type="match status" value="1"/>
</dbReference>
<sequence>MTATKYNLDDQPGVSRRVKCPSRCAHVWAWRRYILLFATPLLLAPLPVIVDRPEAKCAYVVMLMAVYWFTAAMPVGVTALLPVVLFPTLGIMDTGSTTMLYMKVELFF</sequence>
<dbReference type="GO" id="GO:0015556">
    <property type="term" value="F:C4-dicarboxylate transmembrane transporter activity"/>
    <property type="evidence" value="ECO:0007669"/>
    <property type="project" value="UniProtKB-ARBA"/>
</dbReference>
<keyword evidence="5 6" id="KW-0472">Membrane</keyword>
<comment type="caution">
    <text evidence="7">The sequence shown here is derived from an EMBL/GenBank/DDBJ whole genome shotgun (WGS) entry which is preliminary data.</text>
</comment>
<keyword evidence="8" id="KW-1185">Reference proteome</keyword>
<evidence type="ECO:0000313" key="7">
    <source>
        <dbReference type="EMBL" id="RUS85725.1"/>
    </source>
</evidence>
<organism evidence="7 8">
    <name type="scientific">Elysia chlorotica</name>
    <name type="common">Eastern emerald elysia</name>
    <name type="synonym">Sea slug</name>
    <dbReference type="NCBI Taxonomy" id="188477"/>
    <lineage>
        <taxon>Eukaryota</taxon>
        <taxon>Metazoa</taxon>
        <taxon>Spiralia</taxon>
        <taxon>Lophotrochozoa</taxon>
        <taxon>Mollusca</taxon>
        <taxon>Gastropoda</taxon>
        <taxon>Heterobranchia</taxon>
        <taxon>Euthyneura</taxon>
        <taxon>Panpulmonata</taxon>
        <taxon>Sacoglossa</taxon>
        <taxon>Placobranchoidea</taxon>
        <taxon>Plakobranchidae</taxon>
        <taxon>Elysia</taxon>
    </lineage>
</organism>
<reference evidence="7 8" key="1">
    <citation type="submission" date="2019-01" db="EMBL/GenBank/DDBJ databases">
        <title>A draft genome assembly of the solar-powered sea slug Elysia chlorotica.</title>
        <authorList>
            <person name="Cai H."/>
            <person name="Li Q."/>
            <person name="Fang X."/>
            <person name="Li J."/>
            <person name="Curtis N.E."/>
            <person name="Altenburger A."/>
            <person name="Shibata T."/>
            <person name="Feng M."/>
            <person name="Maeda T."/>
            <person name="Schwartz J.A."/>
            <person name="Shigenobu S."/>
            <person name="Lundholm N."/>
            <person name="Nishiyama T."/>
            <person name="Yang H."/>
            <person name="Hasebe M."/>
            <person name="Li S."/>
            <person name="Pierce S.K."/>
            <person name="Wang J."/>
        </authorList>
    </citation>
    <scope>NUCLEOTIDE SEQUENCE [LARGE SCALE GENOMIC DNA]</scope>
    <source>
        <strain evidence="7">EC2010</strain>
        <tissue evidence="7">Whole organism of an adult</tissue>
    </source>
</reference>
<comment type="subcellular location">
    <subcellularLocation>
        <location evidence="1">Membrane</location>
        <topology evidence="1">Multi-pass membrane protein</topology>
    </subcellularLocation>
</comment>
<dbReference type="GO" id="GO:0005886">
    <property type="term" value="C:plasma membrane"/>
    <property type="evidence" value="ECO:0007669"/>
    <property type="project" value="TreeGrafter"/>
</dbReference>
<dbReference type="STRING" id="188477.A0A3S1HTD8"/>
<dbReference type="Proteomes" id="UP000271974">
    <property type="component" value="Unassembled WGS sequence"/>
</dbReference>
<comment type="similarity">
    <text evidence="2">Belongs to the SLC13A/DASS transporter (TC 2.A.47) family. NADC subfamily.</text>
</comment>
<evidence type="ECO:0000256" key="5">
    <source>
        <dbReference type="ARBA" id="ARBA00023136"/>
    </source>
</evidence>
<evidence type="ECO:0000256" key="4">
    <source>
        <dbReference type="ARBA" id="ARBA00022989"/>
    </source>
</evidence>
<gene>
    <name evidence="7" type="ORF">EGW08_006519</name>
</gene>
<accession>A0A3S1HTD8</accession>
<dbReference type="InterPro" id="IPR001898">
    <property type="entry name" value="SLC13A/DASS"/>
</dbReference>
<dbReference type="Pfam" id="PF00939">
    <property type="entry name" value="Na_sulph_symp"/>
    <property type="match status" value="1"/>
</dbReference>
<keyword evidence="4 6" id="KW-1133">Transmembrane helix</keyword>
<dbReference type="PANTHER" id="PTHR10283">
    <property type="entry name" value="SOLUTE CARRIER FAMILY 13 MEMBER"/>
    <property type="match status" value="1"/>
</dbReference>
<feature type="transmembrane region" description="Helical" evidence="6">
    <location>
        <begin position="33"/>
        <end position="50"/>
    </location>
</feature>
<dbReference type="AlphaFoldDB" id="A0A3S1HTD8"/>
<dbReference type="OrthoDB" id="6493944at2759"/>
<dbReference type="EMBL" id="RQTK01000161">
    <property type="protein sequence ID" value="RUS85725.1"/>
    <property type="molecule type" value="Genomic_DNA"/>
</dbReference>
<protein>
    <submittedName>
        <fullName evidence="7">Uncharacterized protein</fullName>
    </submittedName>
</protein>
<evidence type="ECO:0000256" key="3">
    <source>
        <dbReference type="ARBA" id="ARBA00022692"/>
    </source>
</evidence>